<gene>
    <name evidence="2" type="ORF">ACEZDB_24495</name>
</gene>
<reference evidence="2 3" key="1">
    <citation type="submission" date="2024-09" db="EMBL/GenBank/DDBJ databases">
        <authorList>
            <person name="Lee S.D."/>
        </authorList>
    </citation>
    <scope>NUCLEOTIDE SEQUENCE [LARGE SCALE GENOMIC DNA]</scope>
    <source>
        <strain evidence="2 3">N1-3</strain>
    </source>
</reference>
<dbReference type="RefSeq" id="WP_380556018.1">
    <property type="nucleotide sequence ID" value="NZ_JBHEZY010000010.1"/>
</dbReference>
<evidence type="ECO:0000256" key="1">
    <source>
        <dbReference type="SAM" id="MobiDB-lite"/>
    </source>
</evidence>
<sequence length="93" mass="10335">MLRDLAGALFPARRGRPAEGQPWTATVPARTSAVPPQEQWLLRSKQQPDGTWLWENTHPGSVPFALEEGDGRPSRWNTLRALRVLAWHGSAAV</sequence>
<comment type="caution">
    <text evidence="2">The sequence shown here is derived from an EMBL/GenBank/DDBJ whole genome shotgun (WGS) entry which is preliminary data.</text>
</comment>
<protein>
    <submittedName>
        <fullName evidence="2">Uncharacterized protein</fullName>
    </submittedName>
</protein>
<dbReference type="EMBL" id="JBHEZY010000010">
    <property type="protein sequence ID" value="MFC1433814.1"/>
    <property type="molecule type" value="Genomic_DNA"/>
</dbReference>
<organism evidence="2 3">
    <name type="scientific">Streptacidiphilus alkalitolerans</name>
    <dbReference type="NCBI Taxonomy" id="3342712"/>
    <lineage>
        <taxon>Bacteria</taxon>
        <taxon>Bacillati</taxon>
        <taxon>Actinomycetota</taxon>
        <taxon>Actinomycetes</taxon>
        <taxon>Kitasatosporales</taxon>
        <taxon>Streptomycetaceae</taxon>
        <taxon>Streptacidiphilus</taxon>
    </lineage>
</organism>
<feature type="region of interest" description="Disordered" evidence="1">
    <location>
        <begin position="13"/>
        <end position="37"/>
    </location>
</feature>
<evidence type="ECO:0000313" key="2">
    <source>
        <dbReference type="EMBL" id="MFC1433814.1"/>
    </source>
</evidence>
<proteinExistence type="predicted"/>
<name>A0ABV6X7G2_9ACTN</name>
<accession>A0ABV6X7G2</accession>
<dbReference type="Proteomes" id="UP001592530">
    <property type="component" value="Unassembled WGS sequence"/>
</dbReference>
<evidence type="ECO:0000313" key="3">
    <source>
        <dbReference type="Proteomes" id="UP001592530"/>
    </source>
</evidence>